<organism evidence="9 10">
    <name type="scientific">Candidatus Omnitrophus magneticus</name>
    <dbReference type="NCBI Taxonomy" id="1609969"/>
    <lineage>
        <taxon>Bacteria</taxon>
        <taxon>Pseudomonadati</taxon>
        <taxon>Candidatus Omnitrophota</taxon>
        <taxon>Candidatus Omnitrophus</taxon>
    </lineage>
</organism>
<dbReference type="SMART" id="SM00316">
    <property type="entry name" value="S1"/>
    <property type="match status" value="6"/>
</dbReference>
<dbReference type="InterPro" id="IPR003029">
    <property type="entry name" value="S1_domain"/>
</dbReference>
<protein>
    <recommendedName>
        <fullName evidence="7">30S ribosomal protein S1</fullName>
    </recommendedName>
</protein>
<dbReference type="PIRSF" id="PIRSF002111">
    <property type="entry name" value="RpsA"/>
    <property type="match status" value="1"/>
</dbReference>
<keyword evidence="5 7" id="KW-0687">Ribonucleoprotein</keyword>
<feature type="domain" description="S1 motif" evidence="8">
    <location>
        <begin position="196"/>
        <end position="265"/>
    </location>
</feature>
<dbReference type="Gene3D" id="2.40.50.140">
    <property type="entry name" value="Nucleic acid-binding proteins"/>
    <property type="match status" value="6"/>
</dbReference>
<dbReference type="PANTHER" id="PTHR10724">
    <property type="entry name" value="30S RIBOSOMAL PROTEIN S1"/>
    <property type="match status" value="1"/>
</dbReference>
<sequence length="545" mass="61167">MISPNETSDSKKEYLAKLYEKSICELKEGDIIEGTVVQIGERDILVDIGYKSEGIIYKSEIIDFDKLKIGDKIEVLLETKENEQGMLVVSYEKARRMKGWQNIIDNQKEGDTVEGKVLKKVRGGYMVDIGLQAFLPASLAAMIEAGGPDSLTGNTYKFKIVKINIPRKNIVLSRKEIVEEVKKEEKRKVLDFLQKDSVVKGVVRNITDFGAFVDIGGGITGLLHVTDISWGRITKPNEVLKVSQEIDVKVLNFDKEAMKISLGMKQILANPWEKADIKYGEGTVVNGKVVNIMPYGVFVELEEGIEGLIHISEFSWSKKFNHPNEIFKLGDKVEALVLKLDKDNRKLSLGLKQLTDNPWDGMADKYHVGDKIKGPVTSITDYGAFIEVEPNIEGLVHISDFSWTKRVNHPKEVLKKGDEVEAMILSVDDKNRRIALGIKQLMSDPWDDISQKYLAGTICDGEITNITNFGMFVKLEKDLEGLLHVSEISLPNNKRMEDLYKTGDKLKVQILHVDGIQKKIALSIKDLTKELKEDDATQSEVTPAS</sequence>
<dbReference type="PATRIC" id="fig|1609969.3.peg.92"/>
<feature type="domain" description="S1 motif" evidence="8">
    <location>
        <begin position="282"/>
        <end position="352"/>
    </location>
</feature>
<evidence type="ECO:0000256" key="4">
    <source>
        <dbReference type="ARBA" id="ARBA00022980"/>
    </source>
</evidence>
<dbReference type="FunFam" id="2.40.50.140:FF:000051">
    <property type="entry name" value="RNA-binding transcriptional accessory protein"/>
    <property type="match status" value="1"/>
</dbReference>
<dbReference type="FunFam" id="2.40.50.140:FF:000011">
    <property type="entry name" value="30S ribosomal protein S1"/>
    <property type="match status" value="2"/>
</dbReference>
<feature type="domain" description="S1 motif" evidence="8">
    <location>
        <begin position="29"/>
        <end position="92"/>
    </location>
</feature>
<dbReference type="InterPro" id="IPR000110">
    <property type="entry name" value="Ribosomal_bS1"/>
</dbReference>
<dbReference type="FunFam" id="2.40.50.140:FF:000103">
    <property type="entry name" value="protein RRP5 homolog"/>
    <property type="match status" value="1"/>
</dbReference>
<accession>A0A0F0CVM5</accession>
<proteinExistence type="inferred from homology"/>
<evidence type="ECO:0000256" key="2">
    <source>
        <dbReference type="ARBA" id="ARBA00022737"/>
    </source>
</evidence>
<evidence type="ECO:0000256" key="6">
    <source>
        <dbReference type="ARBA" id="ARBA00025604"/>
    </source>
</evidence>
<dbReference type="CDD" id="cd05687">
    <property type="entry name" value="S1_RPS1_repeat_ec1_hs1"/>
    <property type="match status" value="1"/>
</dbReference>
<dbReference type="InterPro" id="IPR035104">
    <property type="entry name" value="Ribosomal_protein_S1-like"/>
</dbReference>
<keyword evidence="4 7" id="KW-0689">Ribosomal protein</keyword>
<feature type="domain" description="S1 motif" evidence="8">
    <location>
        <begin position="110"/>
        <end position="175"/>
    </location>
</feature>
<evidence type="ECO:0000256" key="1">
    <source>
        <dbReference type="ARBA" id="ARBA00006767"/>
    </source>
</evidence>
<dbReference type="GO" id="GO:0003735">
    <property type="term" value="F:structural constituent of ribosome"/>
    <property type="evidence" value="ECO:0007669"/>
    <property type="project" value="InterPro"/>
</dbReference>
<dbReference type="CDD" id="cd04465">
    <property type="entry name" value="S1_RPS1_repeat_ec2_hs2"/>
    <property type="match status" value="1"/>
</dbReference>
<dbReference type="PRINTS" id="PR00681">
    <property type="entry name" value="RIBOSOMALS1"/>
</dbReference>
<dbReference type="PANTHER" id="PTHR10724:SF7">
    <property type="entry name" value="SMALL RIBOSOMAL SUBUNIT PROTEIN BS1C"/>
    <property type="match status" value="1"/>
</dbReference>
<dbReference type="Pfam" id="PF00575">
    <property type="entry name" value="S1"/>
    <property type="match status" value="6"/>
</dbReference>
<dbReference type="Proteomes" id="UP000033428">
    <property type="component" value="Unassembled WGS sequence"/>
</dbReference>
<dbReference type="GO" id="GO:0003729">
    <property type="term" value="F:mRNA binding"/>
    <property type="evidence" value="ECO:0007669"/>
    <property type="project" value="UniProtKB-ARBA"/>
</dbReference>
<dbReference type="SUPFAM" id="SSF50249">
    <property type="entry name" value="Nucleic acid-binding proteins"/>
    <property type="match status" value="6"/>
</dbReference>
<evidence type="ECO:0000313" key="10">
    <source>
        <dbReference type="Proteomes" id="UP000033428"/>
    </source>
</evidence>
<keyword evidence="3 7" id="KW-0694">RNA-binding</keyword>
<comment type="similarity">
    <text evidence="1 7">Belongs to the bacterial ribosomal protein bS1 family.</text>
</comment>
<gene>
    <name evidence="9" type="ORF">OMAG_000079</name>
</gene>
<evidence type="ECO:0000313" key="9">
    <source>
        <dbReference type="EMBL" id="KJJ86089.1"/>
    </source>
</evidence>
<dbReference type="CDD" id="cd05688">
    <property type="entry name" value="S1_RPS1_repeat_ec3"/>
    <property type="match status" value="1"/>
</dbReference>
<feature type="domain" description="S1 motif" evidence="8">
    <location>
        <begin position="369"/>
        <end position="439"/>
    </location>
</feature>
<dbReference type="AlphaFoldDB" id="A0A0F0CVM5"/>
<comment type="caution">
    <text evidence="9">The sequence shown here is derived from an EMBL/GenBank/DDBJ whole genome shotgun (WGS) entry which is preliminary data.</text>
</comment>
<name>A0A0F0CVM5_9BACT</name>
<dbReference type="PROSITE" id="PS50126">
    <property type="entry name" value="S1"/>
    <property type="match status" value="6"/>
</dbReference>
<keyword evidence="2" id="KW-0677">Repeat</keyword>
<reference evidence="9 10" key="1">
    <citation type="submission" date="2015-02" db="EMBL/GenBank/DDBJ databases">
        <title>Single-cell genomics of uncultivated deep-branching MTB reveals a conserved set of magnetosome genes.</title>
        <authorList>
            <person name="Kolinko S."/>
            <person name="Richter M."/>
            <person name="Glockner F.O."/>
            <person name="Brachmann A."/>
            <person name="Schuler D."/>
        </authorList>
    </citation>
    <scope>NUCLEOTIDE SEQUENCE [LARGE SCALE GENOMIC DNA]</scope>
    <source>
        <strain evidence="9">SKK-01</strain>
    </source>
</reference>
<evidence type="ECO:0000256" key="3">
    <source>
        <dbReference type="ARBA" id="ARBA00022884"/>
    </source>
</evidence>
<evidence type="ECO:0000256" key="5">
    <source>
        <dbReference type="ARBA" id="ARBA00023274"/>
    </source>
</evidence>
<feature type="domain" description="S1 motif" evidence="8">
    <location>
        <begin position="456"/>
        <end position="525"/>
    </location>
</feature>
<dbReference type="GO" id="GO:0022627">
    <property type="term" value="C:cytosolic small ribosomal subunit"/>
    <property type="evidence" value="ECO:0007669"/>
    <property type="project" value="TreeGrafter"/>
</dbReference>
<evidence type="ECO:0000256" key="7">
    <source>
        <dbReference type="PIRNR" id="PIRNR002111"/>
    </source>
</evidence>
<dbReference type="GO" id="GO:0006412">
    <property type="term" value="P:translation"/>
    <property type="evidence" value="ECO:0007669"/>
    <property type="project" value="InterPro"/>
</dbReference>
<dbReference type="EMBL" id="JYNY01000016">
    <property type="protein sequence ID" value="KJJ86089.1"/>
    <property type="molecule type" value="Genomic_DNA"/>
</dbReference>
<evidence type="ECO:0000259" key="8">
    <source>
        <dbReference type="PROSITE" id="PS50126"/>
    </source>
</evidence>
<dbReference type="InterPro" id="IPR050437">
    <property type="entry name" value="Ribos_protein_bS1-like"/>
</dbReference>
<dbReference type="InterPro" id="IPR012340">
    <property type="entry name" value="NA-bd_OB-fold"/>
</dbReference>
<comment type="function">
    <text evidence="6 7">Binds mRNA; thus facilitating recognition of the initiation point. It is needed to translate mRNA with a short Shine-Dalgarno (SD) purine-rich sequence.</text>
</comment>
<keyword evidence="10" id="KW-1185">Reference proteome</keyword>